<gene>
    <name evidence="2" type="ORF">BDY21DRAFT_148987</name>
</gene>
<dbReference type="AlphaFoldDB" id="A0A6A6NMT0"/>
<proteinExistence type="predicted"/>
<evidence type="ECO:0000256" key="1">
    <source>
        <dbReference type="SAM" id="MobiDB-lite"/>
    </source>
</evidence>
<reference evidence="2" key="1">
    <citation type="journal article" date="2020" name="Stud. Mycol.">
        <title>101 Dothideomycetes genomes: a test case for predicting lifestyles and emergence of pathogens.</title>
        <authorList>
            <person name="Haridas S."/>
            <person name="Albert R."/>
            <person name="Binder M."/>
            <person name="Bloem J."/>
            <person name="Labutti K."/>
            <person name="Salamov A."/>
            <person name="Andreopoulos B."/>
            <person name="Baker S."/>
            <person name="Barry K."/>
            <person name="Bills G."/>
            <person name="Bluhm B."/>
            <person name="Cannon C."/>
            <person name="Castanera R."/>
            <person name="Culley D."/>
            <person name="Daum C."/>
            <person name="Ezra D."/>
            <person name="Gonzalez J."/>
            <person name="Henrissat B."/>
            <person name="Kuo A."/>
            <person name="Liang C."/>
            <person name="Lipzen A."/>
            <person name="Lutzoni F."/>
            <person name="Magnuson J."/>
            <person name="Mondo S."/>
            <person name="Nolan M."/>
            <person name="Ohm R."/>
            <person name="Pangilinan J."/>
            <person name="Park H.-J."/>
            <person name="Ramirez L."/>
            <person name="Alfaro M."/>
            <person name="Sun H."/>
            <person name="Tritt A."/>
            <person name="Yoshinaga Y."/>
            <person name="Zwiers L.-H."/>
            <person name="Turgeon B."/>
            <person name="Goodwin S."/>
            <person name="Spatafora J."/>
            <person name="Crous P."/>
            <person name="Grigoriev I."/>
        </authorList>
    </citation>
    <scope>NUCLEOTIDE SEQUENCE</scope>
    <source>
        <strain evidence="2">ATCC 16933</strain>
    </source>
</reference>
<evidence type="ECO:0000313" key="3">
    <source>
        <dbReference type="Proteomes" id="UP000799766"/>
    </source>
</evidence>
<sequence length="128" mass="14117">MPAPKFRPTYPSPSAPGTTNKALANGPYTHQSPRTPHHPGVYRAPQSERSHLHTTQGTQAPSPVRFGAARAGRRAGRGRGRGRERPSRLAVLAEEVRGKLLPVAEECTQVDDRRLWTWVRDFCGRVCG</sequence>
<feature type="compositionally biased region" description="Basic residues" evidence="1">
    <location>
        <begin position="71"/>
        <end position="80"/>
    </location>
</feature>
<feature type="compositionally biased region" description="Pro residues" evidence="1">
    <location>
        <begin position="1"/>
        <end position="14"/>
    </location>
</feature>
<organism evidence="2 3">
    <name type="scientific">Lineolata rhizophorae</name>
    <dbReference type="NCBI Taxonomy" id="578093"/>
    <lineage>
        <taxon>Eukaryota</taxon>
        <taxon>Fungi</taxon>
        <taxon>Dikarya</taxon>
        <taxon>Ascomycota</taxon>
        <taxon>Pezizomycotina</taxon>
        <taxon>Dothideomycetes</taxon>
        <taxon>Dothideomycetes incertae sedis</taxon>
        <taxon>Lineolatales</taxon>
        <taxon>Lineolataceae</taxon>
        <taxon>Lineolata</taxon>
    </lineage>
</organism>
<accession>A0A6A6NMT0</accession>
<evidence type="ECO:0000313" key="2">
    <source>
        <dbReference type="EMBL" id="KAF2452986.1"/>
    </source>
</evidence>
<dbReference type="EMBL" id="MU001701">
    <property type="protein sequence ID" value="KAF2452986.1"/>
    <property type="molecule type" value="Genomic_DNA"/>
</dbReference>
<feature type="region of interest" description="Disordered" evidence="1">
    <location>
        <begin position="1"/>
        <end position="86"/>
    </location>
</feature>
<dbReference type="Proteomes" id="UP000799766">
    <property type="component" value="Unassembled WGS sequence"/>
</dbReference>
<name>A0A6A6NMT0_9PEZI</name>
<keyword evidence="3" id="KW-1185">Reference proteome</keyword>
<protein>
    <submittedName>
        <fullName evidence="2">Uncharacterized protein</fullName>
    </submittedName>
</protein>
<feature type="compositionally biased region" description="Polar residues" evidence="1">
    <location>
        <begin position="15"/>
        <end position="34"/>
    </location>
</feature>